<evidence type="ECO:0000259" key="14">
    <source>
        <dbReference type="PROSITE" id="PS01124"/>
    </source>
</evidence>
<evidence type="ECO:0000256" key="6">
    <source>
        <dbReference type="ARBA" id="ARBA00022777"/>
    </source>
</evidence>
<dbReference type="CDD" id="cd00082">
    <property type="entry name" value="HisKA"/>
    <property type="match status" value="1"/>
</dbReference>
<dbReference type="SMART" id="SM00388">
    <property type="entry name" value="HisKA"/>
    <property type="match status" value="1"/>
</dbReference>
<dbReference type="InterPro" id="IPR011123">
    <property type="entry name" value="Y_Y_Y"/>
</dbReference>
<dbReference type="Pfam" id="PF07495">
    <property type="entry name" value="Y_Y_Y"/>
    <property type="match status" value="1"/>
</dbReference>
<dbReference type="InterPro" id="IPR011110">
    <property type="entry name" value="Reg_prop"/>
</dbReference>
<dbReference type="InterPro" id="IPR013783">
    <property type="entry name" value="Ig-like_fold"/>
</dbReference>
<dbReference type="Gene3D" id="3.40.50.2300">
    <property type="match status" value="1"/>
</dbReference>
<dbReference type="PROSITE" id="PS00041">
    <property type="entry name" value="HTH_ARAC_FAMILY_1"/>
    <property type="match status" value="1"/>
</dbReference>
<evidence type="ECO:0000256" key="2">
    <source>
        <dbReference type="ARBA" id="ARBA00012438"/>
    </source>
</evidence>
<keyword evidence="8" id="KW-0902">Two-component regulatory system</keyword>
<dbReference type="EMBL" id="SDHZ01000002">
    <property type="protein sequence ID" value="RXK83900.1"/>
    <property type="molecule type" value="Genomic_DNA"/>
</dbReference>
<dbReference type="InterPro" id="IPR005467">
    <property type="entry name" value="His_kinase_dom"/>
</dbReference>
<dbReference type="Gene3D" id="1.10.10.60">
    <property type="entry name" value="Homeodomain-like"/>
    <property type="match status" value="1"/>
</dbReference>
<feature type="modified residue" description="4-aspartylphosphate" evidence="12">
    <location>
        <position position="1157"/>
    </location>
</feature>
<dbReference type="FunFam" id="3.30.565.10:FF:000037">
    <property type="entry name" value="Hybrid sensor histidine kinase/response regulator"/>
    <property type="match status" value="1"/>
</dbReference>
<evidence type="ECO:0000256" key="1">
    <source>
        <dbReference type="ARBA" id="ARBA00000085"/>
    </source>
</evidence>
<dbReference type="PROSITE" id="PS01124">
    <property type="entry name" value="HTH_ARAC_FAMILY_2"/>
    <property type="match status" value="1"/>
</dbReference>
<dbReference type="GO" id="GO:0003700">
    <property type="term" value="F:DNA-binding transcription factor activity"/>
    <property type="evidence" value="ECO:0007669"/>
    <property type="project" value="InterPro"/>
</dbReference>
<comment type="caution">
    <text evidence="17">The sequence shown here is derived from an EMBL/GenBank/DDBJ whole genome shotgun (WGS) entry which is preliminary data.</text>
</comment>
<keyword evidence="7" id="KW-0067">ATP-binding</keyword>
<proteinExistence type="predicted"/>
<protein>
    <recommendedName>
        <fullName evidence="2">histidine kinase</fullName>
        <ecNumber evidence="2">2.7.13.3</ecNumber>
    </recommendedName>
</protein>
<keyword evidence="6" id="KW-0418">Kinase</keyword>
<dbReference type="SUPFAM" id="SSF47384">
    <property type="entry name" value="Homodimeric domain of signal transducing histidine kinase"/>
    <property type="match status" value="1"/>
</dbReference>
<evidence type="ECO:0000256" key="13">
    <source>
        <dbReference type="SAM" id="Phobius"/>
    </source>
</evidence>
<evidence type="ECO:0000256" key="11">
    <source>
        <dbReference type="ARBA" id="ARBA00023163"/>
    </source>
</evidence>
<keyword evidence="3 12" id="KW-0597">Phosphoprotein</keyword>
<keyword evidence="4" id="KW-0808">Transferase</keyword>
<dbReference type="PROSITE" id="PS50109">
    <property type="entry name" value="HIS_KIN"/>
    <property type="match status" value="1"/>
</dbReference>
<evidence type="ECO:0000313" key="17">
    <source>
        <dbReference type="EMBL" id="RXK83900.1"/>
    </source>
</evidence>
<dbReference type="GO" id="GO:0000155">
    <property type="term" value="F:phosphorelay sensor kinase activity"/>
    <property type="evidence" value="ECO:0007669"/>
    <property type="project" value="InterPro"/>
</dbReference>
<dbReference type="SUPFAM" id="SSF52172">
    <property type="entry name" value="CheY-like"/>
    <property type="match status" value="1"/>
</dbReference>
<dbReference type="RefSeq" id="WP_129004952.1">
    <property type="nucleotide sequence ID" value="NZ_SDHZ01000002.1"/>
</dbReference>
<dbReference type="InterPro" id="IPR003594">
    <property type="entry name" value="HATPase_dom"/>
</dbReference>
<dbReference type="Gene3D" id="3.30.565.10">
    <property type="entry name" value="Histidine kinase-like ATPase, C-terminal domain"/>
    <property type="match status" value="1"/>
</dbReference>
<dbReference type="FunFam" id="2.60.40.10:FF:000791">
    <property type="entry name" value="Two-component system sensor histidine kinase/response regulator"/>
    <property type="match status" value="1"/>
</dbReference>
<evidence type="ECO:0000256" key="12">
    <source>
        <dbReference type="PROSITE-ProRule" id="PRU00169"/>
    </source>
</evidence>
<dbReference type="InterPro" id="IPR003661">
    <property type="entry name" value="HisK_dim/P_dom"/>
</dbReference>
<name>A0A4Q1D5U2_9BACT</name>
<dbReference type="SUPFAM" id="SSF46689">
    <property type="entry name" value="Homeodomain-like"/>
    <property type="match status" value="1"/>
</dbReference>
<evidence type="ECO:0000256" key="5">
    <source>
        <dbReference type="ARBA" id="ARBA00022741"/>
    </source>
</evidence>
<dbReference type="InterPro" id="IPR036097">
    <property type="entry name" value="HisK_dim/P_sf"/>
</dbReference>
<dbReference type="InterPro" id="IPR011006">
    <property type="entry name" value="CheY-like_superfamily"/>
</dbReference>
<dbReference type="SMART" id="SM00342">
    <property type="entry name" value="HTH_ARAC"/>
    <property type="match status" value="1"/>
</dbReference>
<dbReference type="PANTHER" id="PTHR43547:SF2">
    <property type="entry name" value="HYBRID SIGNAL TRANSDUCTION HISTIDINE KINASE C"/>
    <property type="match status" value="1"/>
</dbReference>
<keyword evidence="5" id="KW-0547">Nucleotide-binding</keyword>
<evidence type="ECO:0000313" key="18">
    <source>
        <dbReference type="Proteomes" id="UP000290545"/>
    </source>
</evidence>
<dbReference type="Gene3D" id="2.130.10.10">
    <property type="entry name" value="YVTN repeat-like/Quinoprotein amine dehydrogenase"/>
    <property type="match status" value="2"/>
</dbReference>
<dbReference type="Pfam" id="PF07494">
    <property type="entry name" value="Reg_prop"/>
    <property type="match status" value="9"/>
</dbReference>
<dbReference type="Proteomes" id="UP000290545">
    <property type="component" value="Unassembled WGS sequence"/>
</dbReference>
<evidence type="ECO:0000259" key="15">
    <source>
        <dbReference type="PROSITE" id="PS50109"/>
    </source>
</evidence>
<feature type="domain" description="Histidine kinase" evidence="15">
    <location>
        <begin position="846"/>
        <end position="1065"/>
    </location>
</feature>
<sequence>MRPFVFLLLVFCYCKTIAQHPGFQHLSVADGLSQNSVLSITQDAKGFMWYGTRSGLNKYDSRKITIYKNRPGDSLSLSSDYILSLLSDRQQNLWVGTRKGLNRYDALTDRFNRIALNVTNGKSLKNNDIHITSLLEDSKGRLWVGTSQCLLLLRSKGQASSETQPSFFSFEGYQQFPSRGVMCLYEDRSGAIWVGTYDGAVKITGSNDNFHTLVLGQQEGTTNGLRDNQITSITQDKQGWMWMGTLTGGLHRCDSTGRDFSYYTHSDVQPGSLVNNHVRKLIFDNDEQLWIGTQEGISVMDTRSGLFRSYVNDAWDPQSLSQNSVHSFYKDNAGTIWVGTFFGGVNYATSYHTSFQVFNNRSRVGRLSNNVVSSIIEDNDRQLWIGTEGGGLNCIDAITRKVTYYQHKPSDAGSVGSNLIKTIYKDKQGLLWIGTHGGGLNLFESNSRRFTRYLYKENDPETQGAEITALLEDSRGLFWIGTDASGLKLYRKNGKELNTYTGALQVIKGIGNRSVLSFLEVSGGEVWIGTSNGLFRTDGNLAELRLHLLENKSSSYPYHVNSLTRDRQGNIWVGTYYNGINVYDNTGKKIASYTQEDGLPDNNILGILEDEATHSFWISTANGLARFSPANKRFTVYTEADGIAGNVFNNNAYYKNGNGMFFFGGFNGLSAFYPGQIKENTLMPPIVITDLKLFNKPVVAGDGSKVLSQVVGHSQAIKLKYDQNVFSIDFAILNYIKPEKNRYAWRLEGFDQDWNYGTVPTASYTNIPPGDYHFLVKGANNDGTWSKVTRLQVSVLPPFWKTWWAYSFYILLVVTLAFFITRFFFLRALLQRNQELTQLKLNFFTNISHEIRTHLSLIIGPAERMLLNNHNDENKQQLRTIKNNSESLLQLVNELMDFRKAETGHLSLHVSGWNLVAFLSSISESFHELSVTRNIRLDFISATQDAEVWFDKEQLKKVFYNLLSNAFKFTADGGYISIVIEEKKATVDIKVTDNGKGISKENIDKLFDNYFQEDDAGKQNTGYGIGLALSKSIVEMHKGQLHVSSEPVSSTEHYTCFTVSLLKGSAHFKPEQIVRQTAGAPEPEPAFDAGGAMASPISEAGTGLTPAATILLVEDNPSIRSFIREALQNRYHILESSNGVEGLEVATAHIPDLIISDVMMPEMDGFSFCSKVKTDARTNHIPVILLTAKTAVAHQVSGLETGADIYLTKPFSIQVLELQIRNLLASRERLWQRFQQELQLLPARASDMKDSMALVQVEQPALHPLDAAFIADIKQMVEEHMEDPDFGIALLAKKAAMSQPVLFKKIKAITGMTANDFVKSLRLKRATELLRENRYTVYEVSYMVGYENSKYFSREFKKQFGKTPTEWMGDGR</sequence>
<evidence type="ECO:0000256" key="8">
    <source>
        <dbReference type="ARBA" id="ARBA00023012"/>
    </source>
</evidence>
<evidence type="ECO:0000256" key="10">
    <source>
        <dbReference type="ARBA" id="ARBA00023125"/>
    </source>
</evidence>
<evidence type="ECO:0000256" key="4">
    <source>
        <dbReference type="ARBA" id="ARBA00022679"/>
    </source>
</evidence>
<dbReference type="InterPro" id="IPR018062">
    <property type="entry name" value="HTH_AraC-typ_CS"/>
</dbReference>
<feature type="domain" description="Response regulatory" evidence="16">
    <location>
        <begin position="1109"/>
        <end position="1224"/>
    </location>
</feature>
<keyword evidence="9" id="KW-0805">Transcription regulation</keyword>
<keyword evidence="13" id="KW-0472">Membrane</keyword>
<keyword evidence="13" id="KW-1133">Transmembrane helix</keyword>
<dbReference type="Pfam" id="PF00072">
    <property type="entry name" value="Response_reg"/>
    <property type="match status" value="1"/>
</dbReference>
<evidence type="ECO:0000256" key="3">
    <source>
        <dbReference type="ARBA" id="ARBA00022553"/>
    </source>
</evidence>
<keyword evidence="10" id="KW-0238">DNA-binding</keyword>
<accession>A0A4Q1D5U2</accession>
<dbReference type="InterPro" id="IPR018060">
    <property type="entry name" value="HTH_AraC"/>
</dbReference>
<dbReference type="SUPFAM" id="SSF55874">
    <property type="entry name" value="ATPase domain of HSP90 chaperone/DNA topoisomerase II/histidine kinase"/>
    <property type="match status" value="1"/>
</dbReference>
<feature type="transmembrane region" description="Helical" evidence="13">
    <location>
        <begin position="803"/>
        <end position="825"/>
    </location>
</feature>
<gene>
    <name evidence="17" type="ORF">ESB13_17675</name>
</gene>
<feature type="domain" description="HTH araC/xylS-type" evidence="14">
    <location>
        <begin position="1271"/>
        <end position="1370"/>
    </location>
</feature>
<keyword evidence="18" id="KW-1185">Reference proteome</keyword>
<dbReference type="Gene3D" id="1.10.287.130">
    <property type="match status" value="1"/>
</dbReference>
<dbReference type="SMART" id="SM00387">
    <property type="entry name" value="HATPase_c"/>
    <property type="match status" value="1"/>
</dbReference>
<keyword evidence="13" id="KW-0812">Transmembrane</keyword>
<dbReference type="InterPro" id="IPR009057">
    <property type="entry name" value="Homeodomain-like_sf"/>
</dbReference>
<dbReference type="InterPro" id="IPR001789">
    <property type="entry name" value="Sig_transdc_resp-reg_receiver"/>
</dbReference>
<dbReference type="InterPro" id="IPR004358">
    <property type="entry name" value="Sig_transdc_His_kin-like_C"/>
</dbReference>
<organism evidence="17 18">
    <name type="scientific">Filimonas effusa</name>
    <dbReference type="NCBI Taxonomy" id="2508721"/>
    <lineage>
        <taxon>Bacteria</taxon>
        <taxon>Pseudomonadati</taxon>
        <taxon>Bacteroidota</taxon>
        <taxon>Chitinophagia</taxon>
        <taxon>Chitinophagales</taxon>
        <taxon>Chitinophagaceae</taxon>
        <taxon>Filimonas</taxon>
    </lineage>
</organism>
<dbReference type="Pfam" id="PF00512">
    <property type="entry name" value="HisKA"/>
    <property type="match status" value="1"/>
</dbReference>
<dbReference type="PRINTS" id="PR00344">
    <property type="entry name" value="BCTRLSENSOR"/>
</dbReference>
<dbReference type="SMART" id="SM00448">
    <property type="entry name" value="REC"/>
    <property type="match status" value="1"/>
</dbReference>
<dbReference type="Pfam" id="PF02518">
    <property type="entry name" value="HATPase_c"/>
    <property type="match status" value="1"/>
</dbReference>
<dbReference type="EC" id="2.7.13.3" evidence="2"/>
<dbReference type="Gene3D" id="2.60.40.10">
    <property type="entry name" value="Immunoglobulins"/>
    <property type="match status" value="1"/>
</dbReference>
<dbReference type="PANTHER" id="PTHR43547">
    <property type="entry name" value="TWO-COMPONENT HISTIDINE KINASE"/>
    <property type="match status" value="1"/>
</dbReference>
<reference evidence="17 18" key="1">
    <citation type="submission" date="2019-01" db="EMBL/GenBank/DDBJ databases">
        <title>Filimonas sp. strain TTM-71.</title>
        <authorList>
            <person name="Chen W.-M."/>
        </authorList>
    </citation>
    <scope>NUCLEOTIDE SEQUENCE [LARGE SCALE GENOMIC DNA]</scope>
    <source>
        <strain evidence="17 18">TTM-71</strain>
    </source>
</reference>
<dbReference type="Pfam" id="PF12833">
    <property type="entry name" value="HTH_18"/>
    <property type="match status" value="1"/>
</dbReference>
<dbReference type="InterPro" id="IPR015943">
    <property type="entry name" value="WD40/YVTN_repeat-like_dom_sf"/>
</dbReference>
<dbReference type="InterPro" id="IPR036890">
    <property type="entry name" value="HATPase_C_sf"/>
</dbReference>
<dbReference type="GO" id="GO:0043565">
    <property type="term" value="F:sequence-specific DNA binding"/>
    <property type="evidence" value="ECO:0007669"/>
    <property type="project" value="InterPro"/>
</dbReference>
<evidence type="ECO:0000259" key="16">
    <source>
        <dbReference type="PROSITE" id="PS50110"/>
    </source>
</evidence>
<evidence type="ECO:0000256" key="7">
    <source>
        <dbReference type="ARBA" id="ARBA00022840"/>
    </source>
</evidence>
<keyword evidence="11" id="KW-0804">Transcription</keyword>
<comment type="catalytic activity">
    <reaction evidence="1">
        <text>ATP + protein L-histidine = ADP + protein N-phospho-L-histidine.</text>
        <dbReference type="EC" id="2.7.13.3"/>
    </reaction>
</comment>
<dbReference type="OrthoDB" id="1489484at2"/>
<dbReference type="CDD" id="cd17574">
    <property type="entry name" value="REC_OmpR"/>
    <property type="match status" value="1"/>
</dbReference>
<evidence type="ECO:0000256" key="9">
    <source>
        <dbReference type="ARBA" id="ARBA00023015"/>
    </source>
</evidence>
<dbReference type="PROSITE" id="PS50110">
    <property type="entry name" value="RESPONSE_REGULATORY"/>
    <property type="match status" value="1"/>
</dbReference>
<dbReference type="GO" id="GO:0005524">
    <property type="term" value="F:ATP binding"/>
    <property type="evidence" value="ECO:0007669"/>
    <property type="project" value="UniProtKB-KW"/>
</dbReference>
<dbReference type="SUPFAM" id="SSF63829">
    <property type="entry name" value="Calcium-dependent phosphotriesterase"/>
    <property type="match status" value="2"/>
</dbReference>